<evidence type="ECO:0000256" key="2">
    <source>
        <dbReference type="ARBA" id="ARBA00022679"/>
    </source>
</evidence>
<dbReference type="Proteomes" id="UP000198348">
    <property type="component" value="Unassembled WGS sequence"/>
</dbReference>
<dbReference type="Pfam" id="PF00534">
    <property type="entry name" value="Glycos_transf_1"/>
    <property type="match status" value="1"/>
</dbReference>
<keyword evidence="2" id="KW-0808">Transferase</keyword>
<evidence type="ECO:0000313" key="5">
    <source>
        <dbReference type="EMBL" id="SNR52117.1"/>
    </source>
</evidence>
<keyword evidence="1" id="KW-0328">Glycosyltransferase</keyword>
<keyword evidence="6" id="KW-1185">Reference proteome</keyword>
<protein>
    <submittedName>
        <fullName evidence="5">Uncharacterized protein</fullName>
    </submittedName>
</protein>
<dbReference type="EMBL" id="FZNW01000008">
    <property type="protein sequence ID" value="SNR52117.1"/>
    <property type="molecule type" value="Genomic_DNA"/>
</dbReference>
<proteinExistence type="predicted"/>
<dbReference type="PANTHER" id="PTHR12526:SF638">
    <property type="entry name" value="SPORE COAT PROTEIN SA"/>
    <property type="match status" value="1"/>
</dbReference>
<dbReference type="PANTHER" id="PTHR12526">
    <property type="entry name" value="GLYCOSYLTRANSFERASE"/>
    <property type="match status" value="1"/>
</dbReference>
<name>A0A238WZW3_9PSEU</name>
<dbReference type="CDD" id="cd03801">
    <property type="entry name" value="GT4_PimA-like"/>
    <property type="match status" value="1"/>
</dbReference>
<dbReference type="Gene3D" id="3.40.50.2000">
    <property type="entry name" value="Glycogen Phosphorylase B"/>
    <property type="match status" value="2"/>
</dbReference>
<evidence type="ECO:0000259" key="4">
    <source>
        <dbReference type="Pfam" id="PF13439"/>
    </source>
</evidence>
<accession>A0A238WZW3</accession>
<dbReference type="OrthoDB" id="8878585at2"/>
<feature type="domain" description="Glycosyltransferase subfamily 4-like N-terminal" evidence="4">
    <location>
        <begin position="12"/>
        <end position="172"/>
    </location>
</feature>
<evidence type="ECO:0000256" key="1">
    <source>
        <dbReference type="ARBA" id="ARBA00022676"/>
    </source>
</evidence>
<evidence type="ECO:0000259" key="3">
    <source>
        <dbReference type="Pfam" id="PF00534"/>
    </source>
</evidence>
<organism evidence="5 6">
    <name type="scientific">Haloechinothrix alba</name>
    <dbReference type="NCBI Taxonomy" id="664784"/>
    <lineage>
        <taxon>Bacteria</taxon>
        <taxon>Bacillati</taxon>
        <taxon>Actinomycetota</taxon>
        <taxon>Actinomycetes</taxon>
        <taxon>Pseudonocardiales</taxon>
        <taxon>Pseudonocardiaceae</taxon>
        <taxon>Haloechinothrix</taxon>
    </lineage>
</organism>
<dbReference type="InterPro" id="IPR001296">
    <property type="entry name" value="Glyco_trans_1"/>
</dbReference>
<feature type="domain" description="Glycosyl transferase family 1" evidence="3">
    <location>
        <begin position="191"/>
        <end position="345"/>
    </location>
</feature>
<evidence type="ECO:0000313" key="6">
    <source>
        <dbReference type="Proteomes" id="UP000198348"/>
    </source>
</evidence>
<sequence>MVHPSAELYGSDRMFAESVVALAERGWRVVAALPEDGPLAGLLREHADVVRCPTAVLRKSALRPAGLFRLIVDSVRAIPRMLGLLKDSRPDVVYVNTLTVPQWILMARMFRKPVIAHVHEAEDEVAAPVRVALAAPLLAAHTVVVNSTATRQSVTAALPRLARTSRLLYNGVAGPGHVVRLPAHVPDPVGLVLVGRLSPRKGTDVAVEAVAELLRDGHDVTLDLVGSAFTGYEWFEKQVRSRVDELELTGRVSLRGFTEDVWQAYARADIALVPSRVEPFGNTAVEAQLAGVPVVVTDTQGLPETVAHGTYGSVVPRDDPRALADAIAAMLDDWPHTRRIAERARTAALERFAPATYRAGLAGIAADLLVPDRER</sequence>
<dbReference type="SUPFAM" id="SSF53756">
    <property type="entry name" value="UDP-Glycosyltransferase/glycogen phosphorylase"/>
    <property type="match status" value="1"/>
</dbReference>
<dbReference type="InterPro" id="IPR028098">
    <property type="entry name" value="Glyco_trans_4-like_N"/>
</dbReference>
<reference evidence="5 6" key="1">
    <citation type="submission" date="2017-06" db="EMBL/GenBank/DDBJ databases">
        <authorList>
            <person name="Kim H.J."/>
            <person name="Triplett B.A."/>
        </authorList>
    </citation>
    <scope>NUCLEOTIDE SEQUENCE [LARGE SCALE GENOMIC DNA]</scope>
    <source>
        <strain evidence="5 6">DSM 45207</strain>
    </source>
</reference>
<dbReference type="GO" id="GO:0016757">
    <property type="term" value="F:glycosyltransferase activity"/>
    <property type="evidence" value="ECO:0007669"/>
    <property type="project" value="UniProtKB-KW"/>
</dbReference>
<dbReference type="AlphaFoldDB" id="A0A238WZW3"/>
<gene>
    <name evidence="5" type="ORF">SAMN06265360_108128</name>
</gene>
<dbReference type="Pfam" id="PF13439">
    <property type="entry name" value="Glyco_transf_4"/>
    <property type="match status" value="1"/>
</dbReference>